<proteinExistence type="predicted"/>
<dbReference type="AlphaFoldDB" id="A0A9D4L3B7"/>
<name>A0A9D4L3B7_DREPO</name>
<accession>A0A9D4L3B7</accession>
<evidence type="ECO:0000313" key="1">
    <source>
        <dbReference type="EMBL" id="KAH3849716.1"/>
    </source>
</evidence>
<evidence type="ECO:0000313" key="2">
    <source>
        <dbReference type="Proteomes" id="UP000828390"/>
    </source>
</evidence>
<gene>
    <name evidence="1" type="ORF">DPMN_092119</name>
</gene>
<dbReference type="EMBL" id="JAIWYP010000003">
    <property type="protein sequence ID" value="KAH3849716.1"/>
    <property type="molecule type" value="Genomic_DNA"/>
</dbReference>
<organism evidence="1 2">
    <name type="scientific">Dreissena polymorpha</name>
    <name type="common">Zebra mussel</name>
    <name type="synonym">Mytilus polymorpha</name>
    <dbReference type="NCBI Taxonomy" id="45954"/>
    <lineage>
        <taxon>Eukaryota</taxon>
        <taxon>Metazoa</taxon>
        <taxon>Spiralia</taxon>
        <taxon>Lophotrochozoa</taxon>
        <taxon>Mollusca</taxon>
        <taxon>Bivalvia</taxon>
        <taxon>Autobranchia</taxon>
        <taxon>Heteroconchia</taxon>
        <taxon>Euheterodonta</taxon>
        <taxon>Imparidentia</taxon>
        <taxon>Neoheterodontei</taxon>
        <taxon>Myida</taxon>
        <taxon>Dreissenoidea</taxon>
        <taxon>Dreissenidae</taxon>
        <taxon>Dreissena</taxon>
    </lineage>
</organism>
<dbReference type="Proteomes" id="UP000828390">
    <property type="component" value="Unassembled WGS sequence"/>
</dbReference>
<reference evidence="1" key="1">
    <citation type="journal article" date="2019" name="bioRxiv">
        <title>The Genome of the Zebra Mussel, Dreissena polymorpha: A Resource for Invasive Species Research.</title>
        <authorList>
            <person name="McCartney M.A."/>
            <person name="Auch B."/>
            <person name="Kono T."/>
            <person name="Mallez S."/>
            <person name="Zhang Y."/>
            <person name="Obille A."/>
            <person name="Becker A."/>
            <person name="Abrahante J.E."/>
            <person name="Garbe J."/>
            <person name="Badalamenti J.P."/>
            <person name="Herman A."/>
            <person name="Mangelson H."/>
            <person name="Liachko I."/>
            <person name="Sullivan S."/>
            <person name="Sone E.D."/>
            <person name="Koren S."/>
            <person name="Silverstein K.A.T."/>
            <person name="Beckman K.B."/>
            <person name="Gohl D.M."/>
        </authorList>
    </citation>
    <scope>NUCLEOTIDE SEQUENCE</scope>
    <source>
        <strain evidence="1">Duluth1</strain>
        <tissue evidence="1">Whole animal</tissue>
    </source>
</reference>
<keyword evidence="2" id="KW-1185">Reference proteome</keyword>
<protein>
    <submittedName>
        <fullName evidence="1">Uncharacterized protein</fullName>
    </submittedName>
</protein>
<sequence>MAHCVVCRAHCVVCPEQCADVPGTRRSVPSKKYMKPGFSLTEKKENLEHDRSLIRNYYSNINLRFAFQIFTTSWISLEKGIVTGGSISVILFVMGNRNTRATYQCRFPSTC</sequence>
<reference evidence="1" key="2">
    <citation type="submission" date="2020-11" db="EMBL/GenBank/DDBJ databases">
        <authorList>
            <person name="McCartney M.A."/>
            <person name="Auch B."/>
            <person name="Kono T."/>
            <person name="Mallez S."/>
            <person name="Becker A."/>
            <person name="Gohl D.M."/>
            <person name="Silverstein K.A.T."/>
            <person name="Koren S."/>
            <person name="Bechman K.B."/>
            <person name="Herman A."/>
            <person name="Abrahante J.E."/>
            <person name="Garbe J."/>
        </authorList>
    </citation>
    <scope>NUCLEOTIDE SEQUENCE</scope>
    <source>
        <strain evidence="1">Duluth1</strain>
        <tissue evidence="1">Whole animal</tissue>
    </source>
</reference>
<comment type="caution">
    <text evidence="1">The sequence shown here is derived from an EMBL/GenBank/DDBJ whole genome shotgun (WGS) entry which is preliminary data.</text>
</comment>